<dbReference type="GO" id="GO:0000398">
    <property type="term" value="P:mRNA splicing, via spliceosome"/>
    <property type="evidence" value="ECO:0007669"/>
    <property type="project" value="TreeGrafter"/>
</dbReference>
<gene>
    <name evidence="3" type="ORF">UJA718_LOCUS40339</name>
</gene>
<feature type="compositionally biased region" description="Polar residues" evidence="2">
    <location>
        <begin position="134"/>
        <end position="168"/>
    </location>
</feature>
<feature type="compositionally biased region" description="Low complexity" evidence="2">
    <location>
        <begin position="169"/>
        <end position="195"/>
    </location>
</feature>
<name>A0A821N617_9BILA</name>
<accession>A0A821N617</accession>
<protein>
    <submittedName>
        <fullName evidence="3">Uncharacterized protein</fullName>
    </submittedName>
</protein>
<comment type="caution">
    <text evidence="3">The sequence shown here is derived from an EMBL/GenBank/DDBJ whole genome shotgun (WGS) entry which is preliminary data.</text>
</comment>
<dbReference type="GO" id="GO:0071013">
    <property type="term" value="C:catalytic step 2 spliceosome"/>
    <property type="evidence" value="ECO:0007669"/>
    <property type="project" value="TreeGrafter"/>
</dbReference>
<feature type="non-terminal residue" evidence="3">
    <location>
        <position position="195"/>
    </location>
</feature>
<feature type="compositionally biased region" description="Low complexity" evidence="2">
    <location>
        <begin position="119"/>
        <end position="133"/>
    </location>
</feature>
<dbReference type="PANTHER" id="PTHR48026:SF14">
    <property type="entry name" value="HETEROGENEOUS NUCLEAR RIBONUCLEOPROTEIN A1"/>
    <property type="match status" value="1"/>
</dbReference>
<dbReference type="PANTHER" id="PTHR48026">
    <property type="entry name" value="HOMOLOGOUS TO DROSOPHILA SQD (SQUID) PROTEIN"/>
    <property type="match status" value="1"/>
</dbReference>
<dbReference type="SUPFAM" id="SSF54928">
    <property type="entry name" value="RNA-binding domain, RBD"/>
    <property type="match status" value="1"/>
</dbReference>
<evidence type="ECO:0000313" key="3">
    <source>
        <dbReference type="EMBL" id="CAF4780157.1"/>
    </source>
</evidence>
<proteinExistence type="predicted"/>
<organism evidence="3 4">
    <name type="scientific">Rotaria socialis</name>
    <dbReference type="NCBI Taxonomy" id="392032"/>
    <lineage>
        <taxon>Eukaryota</taxon>
        <taxon>Metazoa</taxon>
        <taxon>Spiralia</taxon>
        <taxon>Gnathifera</taxon>
        <taxon>Rotifera</taxon>
        <taxon>Eurotatoria</taxon>
        <taxon>Bdelloidea</taxon>
        <taxon>Philodinida</taxon>
        <taxon>Philodinidae</taxon>
        <taxon>Rotaria</taxon>
    </lineage>
</organism>
<dbReference type="InterPro" id="IPR035979">
    <property type="entry name" value="RBD_domain_sf"/>
</dbReference>
<reference evidence="3" key="1">
    <citation type="submission" date="2021-02" db="EMBL/GenBank/DDBJ databases">
        <authorList>
            <person name="Nowell W R."/>
        </authorList>
    </citation>
    <scope>NUCLEOTIDE SEQUENCE</scope>
</reference>
<keyword evidence="1" id="KW-0694">RNA-binding</keyword>
<keyword evidence="4" id="KW-1185">Reference proteome</keyword>
<dbReference type="GO" id="GO:0003730">
    <property type="term" value="F:mRNA 3'-UTR binding"/>
    <property type="evidence" value="ECO:0007669"/>
    <property type="project" value="TreeGrafter"/>
</dbReference>
<feature type="region of interest" description="Disordered" evidence="2">
    <location>
        <begin position="26"/>
        <end position="195"/>
    </location>
</feature>
<feature type="compositionally biased region" description="Polar residues" evidence="2">
    <location>
        <begin position="39"/>
        <end position="62"/>
    </location>
</feature>
<dbReference type="AlphaFoldDB" id="A0A821N617"/>
<dbReference type="Proteomes" id="UP000663873">
    <property type="component" value="Unassembled WGS sequence"/>
</dbReference>
<sequence>FVTFDDYDAVDKVILEKPHIVNGRNLDVKKAVPKDKIQDNSGSTGGQPSRNYSGSNQRNNFGSIRDNFDANSSGWDSQPQVQSYGQQGYNNSNESGFNPSNASGFSSAYDSARPQQPLMNYNHNNNSSIPNMPYNSGNQLPNSNYMPSNYASNQPQGYGTNSNGFNSMNNPFNLPPQQNNNNSSISGYNNNPSYP</sequence>
<evidence type="ECO:0000313" key="4">
    <source>
        <dbReference type="Proteomes" id="UP000663873"/>
    </source>
</evidence>
<feature type="compositionally biased region" description="Polar residues" evidence="2">
    <location>
        <begin position="69"/>
        <end position="118"/>
    </location>
</feature>
<dbReference type="EMBL" id="CAJOBP010044429">
    <property type="protein sequence ID" value="CAF4780157.1"/>
    <property type="molecule type" value="Genomic_DNA"/>
</dbReference>
<evidence type="ECO:0000256" key="1">
    <source>
        <dbReference type="ARBA" id="ARBA00022884"/>
    </source>
</evidence>
<feature type="non-terminal residue" evidence="3">
    <location>
        <position position="1"/>
    </location>
</feature>
<evidence type="ECO:0000256" key="2">
    <source>
        <dbReference type="SAM" id="MobiDB-lite"/>
    </source>
</evidence>
<feature type="compositionally biased region" description="Basic and acidic residues" evidence="2">
    <location>
        <begin position="26"/>
        <end position="38"/>
    </location>
</feature>